<organism evidence="1 2">
    <name type="scientific">Colletotrichum navitas</name>
    <dbReference type="NCBI Taxonomy" id="681940"/>
    <lineage>
        <taxon>Eukaryota</taxon>
        <taxon>Fungi</taxon>
        <taxon>Dikarya</taxon>
        <taxon>Ascomycota</taxon>
        <taxon>Pezizomycotina</taxon>
        <taxon>Sordariomycetes</taxon>
        <taxon>Hypocreomycetidae</taxon>
        <taxon>Glomerellales</taxon>
        <taxon>Glomerellaceae</taxon>
        <taxon>Colletotrichum</taxon>
        <taxon>Colletotrichum graminicola species complex</taxon>
    </lineage>
</organism>
<protein>
    <submittedName>
        <fullName evidence="1">Uncharacterized protein</fullName>
    </submittedName>
</protein>
<evidence type="ECO:0000313" key="2">
    <source>
        <dbReference type="Proteomes" id="UP001230504"/>
    </source>
</evidence>
<feature type="non-terminal residue" evidence="1">
    <location>
        <position position="58"/>
    </location>
</feature>
<reference evidence="1" key="1">
    <citation type="submission" date="2021-06" db="EMBL/GenBank/DDBJ databases">
        <title>Comparative genomics, transcriptomics and evolutionary studies reveal genomic signatures of adaptation to plant cell wall in hemibiotrophic fungi.</title>
        <authorList>
            <consortium name="DOE Joint Genome Institute"/>
            <person name="Baroncelli R."/>
            <person name="Diaz J.F."/>
            <person name="Benocci T."/>
            <person name="Peng M."/>
            <person name="Battaglia E."/>
            <person name="Haridas S."/>
            <person name="Andreopoulos W."/>
            <person name="Labutti K."/>
            <person name="Pangilinan J."/>
            <person name="Floch G.L."/>
            <person name="Makela M.R."/>
            <person name="Henrissat B."/>
            <person name="Grigoriev I.V."/>
            <person name="Crouch J.A."/>
            <person name="De Vries R.P."/>
            <person name="Sukno S.A."/>
            <person name="Thon M.R."/>
        </authorList>
    </citation>
    <scope>NUCLEOTIDE SEQUENCE</scope>
    <source>
        <strain evidence="1">CBS 125086</strain>
    </source>
</reference>
<accession>A0AAD8UW07</accession>
<sequence>KLVENLEFYKKVKYRNIKYYFTRDTIINKQVYLYYINTKVNIVDILTKPLGKALFNNI</sequence>
<comment type="caution">
    <text evidence="1">The sequence shown here is derived from an EMBL/GenBank/DDBJ whole genome shotgun (WGS) entry which is preliminary data.</text>
</comment>
<proteinExistence type="predicted"/>
<dbReference type="GeneID" id="85437450"/>
<feature type="non-terminal residue" evidence="1">
    <location>
        <position position="1"/>
    </location>
</feature>
<dbReference type="AlphaFoldDB" id="A0AAD8UW07"/>
<evidence type="ECO:0000313" key="1">
    <source>
        <dbReference type="EMBL" id="KAK1561527.1"/>
    </source>
</evidence>
<dbReference type="RefSeq" id="XP_060406699.1">
    <property type="nucleotide sequence ID" value="XM_060553210.1"/>
</dbReference>
<name>A0AAD8UW07_9PEZI</name>
<gene>
    <name evidence="1" type="ORF">LY79DRAFT_470963</name>
</gene>
<dbReference type="EMBL" id="JAHLJV010000282">
    <property type="protein sequence ID" value="KAK1561527.1"/>
    <property type="molecule type" value="Genomic_DNA"/>
</dbReference>
<dbReference type="Proteomes" id="UP001230504">
    <property type="component" value="Unassembled WGS sequence"/>
</dbReference>
<keyword evidence="2" id="KW-1185">Reference proteome</keyword>